<feature type="binding site" evidence="9">
    <location>
        <position position="149"/>
    </location>
    <ligand>
        <name>1-deoxy-D-xylulose 5-phosphate</name>
        <dbReference type="ChEBI" id="CHEBI:57792"/>
    </ligand>
</feature>
<organism evidence="13 14">
    <name type="scientific">Seinonella peptonophila</name>
    <dbReference type="NCBI Taxonomy" id="112248"/>
    <lineage>
        <taxon>Bacteria</taxon>
        <taxon>Bacillati</taxon>
        <taxon>Bacillota</taxon>
        <taxon>Bacilli</taxon>
        <taxon>Bacillales</taxon>
        <taxon>Thermoactinomycetaceae</taxon>
        <taxon>Seinonella</taxon>
    </lineage>
</organism>
<dbReference type="EMBL" id="FQVL01000015">
    <property type="protein sequence ID" value="SHF32008.1"/>
    <property type="molecule type" value="Genomic_DNA"/>
</dbReference>
<keyword evidence="7 9" id="KW-0414">Isoprene biosynthesis</keyword>
<comment type="function">
    <text evidence="9">Catalyzes the NADPH-dependent rearrangement and reduction of 1-deoxy-D-xylulose-5-phosphate (DXP) to 2-C-methyl-D-erythritol 4-phosphate (MEP).</text>
</comment>
<feature type="binding site" evidence="9">
    <location>
        <position position="150"/>
    </location>
    <ligand>
        <name>Mn(2+)</name>
        <dbReference type="ChEBI" id="CHEBI:29035"/>
    </ligand>
</feature>
<feature type="binding site" evidence="9">
    <location>
        <position position="39"/>
    </location>
    <ligand>
        <name>NADPH</name>
        <dbReference type="ChEBI" id="CHEBI:57783"/>
    </ligand>
</feature>
<feature type="binding site" evidence="9">
    <location>
        <position position="203"/>
    </location>
    <ligand>
        <name>NADPH</name>
        <dbReference type="ChEBI" id="CHEBI:57783"/>
    </ligand>
</feature>
<dbReference type="RefSeq" id="WP_073157390.1">
    <property type="nucleotide sequence ID" value="NZ_FQVL01000015.1"/>
</dbReference>
<feature type="binding site" evidence="9">
    <location>
        <position position="150"/>
    </location>
    <ligand>
        <name>1-deoxy-D-xylulose 5-phosphate</name>
        <dbReference type="ChEBI" id="CHEBI:57792"/>
    </ligand>
</feature>
<proteinExistence type="inferred from homology"/>
<feature type="domain" description="1-deoxy-D-xylulose 5-phosphate reductoisomerase N-terminal" evidence="10">
    <location>
        <begin position="5"/>
        <end position="130"/>
    </location>
</feature>
<dbReference type="PANTHER" id="PTHR30525:SF0">
    <property type="entry name" value="1-DEOXY-D-XYLULOSE 5-PHOSPHATE REDUCTOISOMERASE, CHLOROPLASTIC"/>
    <property type="match status" value="1"/>
</dbReference>
<feature type="binding site" evidence="9">
    <location>
        <position position="174"/>
    </location>
    <ligand>
        <name>1-deoxy-D-xylulose 5-phosphate</name>
        <dbReference type="ChEBI" id="CHEBI:57792"/>
    </ligand>
</feature>
<keyword evidence="4 9" id="KW-0521">NADP</keyword>
<keyword evidence="6 9" id="KW-0464">Manganese</keyword>
<dbReference type="OrthoDB" id="9806546at2"/>
<evidence type="ECO:0000256" key="3">
    <source>
        <dbReference type="ARBA" id="ARBA00022723"/>
    </source>
</evidence>
<feature type="binding site" evidence="9">
    <location>
        <position position="210"/>
    </location>
    <ligand>
        <name>1-deoxy-D-xylulose 5-phosphate</name>
        <dbReference type="ChEBI" id="CHEBI:57792"/>
    </ligand>
</feature>
<dbReference type="GO" id="GO:0051484">
    <property type="term" value="P:isopentenyl diphosphate biosynthetic process, methylerythritol 4-phosphate pathway involved in terpenoid biosynthetic process"/>
    <property type="evidence" value="ECO:0007669"/>
    <property type="project" value="UniProtKB-ARBA"/>
</dbReference>
<dbReference type="NCBIfam" id="TIGR00243">
    <property type="entry name" value="Dxr"/>
    <property type="match status" value="1"/>
</dbReference>
<dbReference type="Pfam" id="PF13288">
    <property type="entry name" value="DXPR_C"/>
    <property type="match status" value="1"/>
</dbReference>
<evidence type="ECO:0000256" key="5">
    <source>
        <dbReference type="ARBA" id="ARBA00023002"/>
    </source>
</evidence>
<dbReference type="PROSITE" id="PS51257">
    <property type="entry name" value="PROKAR_LIPOPROTEIN"/>
    <property type="match status" value="1"/>
</dbReference>
<dbReference type="HAMAP" id="MF_00183">
    <property type="entry name" value="DXP_reductoisom"/>
    <property type="match status" value="1"/>
</dbReference>
<keyword evidence="9" id="KW-0460">Magnesium</keyword>
<dbReference type="InterPro" id="IPR003821">
    <property type="entry name" value="DXP_reductoisomerase"/>
</dbReference>
<dbReference type="Gene3D" id="1.10.1740.10">
    <property type="match status" value="1"/>
</dbReference>
<accession>A0A1M5AP15</accession>
<evidence type="ECO:0000313" key="13">
    <source>
        <dbReference type="EMBL" id="SHF32008.1"/>
    </source>
</evidence>
<feature type="binding site" evidence="9">
    <location>
        <position position="148"/>
    </location>
    <ligand>
        <name>Mn(2+)</name>
        <dbReference type="ChEBI" id="CHEBI:29035"/>
    </ligand>
</feature>
<dbReference type="UniPathway" id="UPA00056">
    <property type="reaction ID" value="UER00092"/>
</dbReference>
<dbReference type="Pfam" id="PF08436">
    <property type="entry name" value="DXP_redisom_C"/>
    <property type="match status" value="1"/>
</dbReference>
<dbReference type="GO" id="GO:0030604">
    <property type="term" value="F:1-deoxy-D-xylulose-5-phosphate reductoisomerase activity"/>
    <property type="evidence" value="ECO:0007669"/>
    <property type="project" value="UniProtKB-UniRule"/>
</dbReference>
<feature type="binding site" evidence="9">
    <location>
        <position position="219"/>
    </location>
    <ligand>
        <name>Mn(2+)</name>
        <dbReference type="ChEBI" id="CHEBI:29035"/>
    </ligand>
</feature>
<dbReference type="PANTHER" id="PTHR30525">
    <property type="entry name" value="1-DEOXY-D-XYLULOSE 5-PHOSPHATE REDUCTOISOMERASE"/>
    <property type="match status" value="1"/>
</dbReference>
<feature type="binding site" evidence="9">
    <location>
        <position position="123"/>
    </location>
    <ligand>
        <name>1-deoxy-D-xylulose 5-phosphate</name>
        <dbReference type="ChEBI" id="CHEBI:57792"/>
    </ligand>
</feature>
<keyword evidence="13" id="KW-0413">Isomerase</keyword>
<dbReference type="FunFam" id="3.40.50.720:FF:000045">
    <property type="entry name" value="1-deoxy-D-xylulose 5-phosphate reductoisomerase"/>
    <property type="match status" value="1"/>
</dbReference>
<feature type="binding site" evidence="9">
    <location>
        <position position="13"/>
    </location>
    <ligand>
        <name>NADPH</name>
        <dbReference type="ChEBI" id="CHEBI:57783"/>
    </ligand>
</feature>
<dbReference type="PIRSF" id="PIRSF006205">
    <property type="entry name" value="Dxp_reductismrs"/>
    <property type="match status" value="1"/>
</dbReference>
<dbReference type="InterPro" id="IPR026877">
    <property type="entry name" value="DXPR_C"/>
</dbReference>
<comment type="pathway">
    <text evidence="1 9">Isoprenoid biosynthesis; isopentenyl diphosphate biosynthesis via DXP pathway; isopentenyl diphosphate from 1-deoxy-D-xylulose 5-phosphate: step 1/6.</text>
</comment>
<keyword evidence="14" id="KW-1185">Reference proteome</keyword>
<dbReference type="Proteomes" id="UP000184476">
    <property type="component" value="Unassembled WGS sequence"/>
</dbReference>
<dbReference type="InterPro" id="IPR013512">
    <property type="entry name" value="DXP_reductoisomerase_N"/>
</dbReference>
<dbReference type="SUPFAM" id="SSF55347">
    <property type="entry name" value="Glyceraldehyde-3-phosphate dehydrogenase-like, C-terminal domain"/>
    <property type="match status" value="1"/>
</dbReference>
<evidence type="ECO:0000256" key="4">
    <source>
        <dbReference type="ARBA" id="ARBA00022857"/>
    </source>
</evidence>
<keyword evidence="5 9" id="KW-0560">Oxidoreductase</keyword>
<dbReference type="EC" id="1.1.1.267" evidence="9"/>
<feature type="binding site" evidence="9">
    <location>
        <position position="197"/>
    </location>
    <ligand>
        <name>1-deoxy-D-xylulose 5-phosphate</name>
        <dbReference type="ChEBI" id="CHEBI:57792"/>
    </ligand>
</feature>
<gene>
    <name evidence="9" type="primary">dxr</name>
    <name evidence="13" type="ORF">SAMN05444392_11523</name>
</gene>
<comment type="similarity">
    <text evidence="2 9">Belongs to the DXR family.</text>
</comment>
<dbReference type="STRING" id="112248.SAMN05444392_11523"/>
<feature type="binding site" evidence="9">
    <location>
        <position position="124"/>
    </location>
    <ligand>
        <name>NADPH</name>
        <dbReference type="ChEBI" id="CHEBI:57783"/>
    </ligand>
</feature>
<feature type="domain" description="DXP reductoisomerase C-terminal" evidence="12">
    <location>
        <begin position="259"/>
        <end position="375"/>
    </location>
</feature>
<feature type="binding site" evidence="9">
    <location>
        <position position="12"/>
    </location>
    <ligand>
        <name>NADPH</name>
        <dbReference type="ChEBI" id="CHEBI:57783"/>
    </ligand>
</feature>
<dbReference type="InterPro" id="IPR036169">
    <property type="entry name" value="DXPR_C_sf"/>
</dbReference>
<feature type="binding site" evidence="9">
    <location>
        <position position="216"/>
    </location>
    <ligand>
        <name>1-deoxy-D-xylulose 5-phosphate</name>
        <dbReference type="ChEBI" id="CHEBI:57792"/>
    </ligand>
</feature>
<evidence type="ECO:0000256" key="7">
    <source>
        <dbReference type="ARBA" id="ARBA00023229"/>
    </source>
</evidence>
<feature type="binding site" evidence="9">
    <location>
        <position position="14"/>
    </location>
    <ligand>
        <name>NADPH</name>
        <dbReference type="ChEBI" id="CHEBI:57783"/>
    </ligand>
</feature>
<sequence>MPERISILGSTGSIGCNTLEVIRQHPEEFEVVALAAGTNADEMVQQVSDFSPKMVVMATKEAAEKVKSEIDQNVPVFYGTDALIEVATHPDATYVVSSIVGSIGLPPTLAAIEAGKKIGLANKETLVTAGHIVVDLARKKEVSLVPIDSEHSAIYQCLNGEQKSEVKRLILTASGGSFRGLSRDQLTNVTPKDALNHPNWSMGSKITIDSATMMNKGLEVIEAHWLFGFPYHQIEVVLHPQSIVHSMVEFVDGAIMAQLGTPDMCVPILYALTSPHRKSLTNERLDFTQATQLDFRPLDFERYPCVRMAYEVGKVGGTLPAVLNAANEVAVDRFLTGQLSFLGIEEVVQQAIEAHNVIKDPSLEEIMDADQWARQLVGQLKK</sequence>
<dbReference type="GO" id="GO:0030145">
    <property type="term" value="F:manganese ion binding"/>
    <property type="evidence" value="ECO:0007669"/>
    <property type="project" value="TreeGrafter"/>
</dbReference>
<evidence type="ECO:0000256" key="8">
    <source>
        <dbReference type="ARBA" id="ARBA00048543"/>
    </source>
</evidence>
<evidence type="ECO:0000256" key="9">
    <source>
        <dbReference type="HAMAP-Rule" id="MF_00183"/>
    </source>
</evidence>
<comment type="cofactor">
    <cofactor evidence="9">
        <name>Mg(2+)</name>
        <dbReference type="ChEBI" id="CHEBI:18420"/>
    </cofactor>
    <cofactor evidence="9">
        <name>Mn(2+)</name>
        <dbReference type="ChEBI" id="CHEBI:29035"/>
    </cofactor>
</comment>
<evidence type="ECO:0000256" key="2">
    <source>
        <dbReference type="ARBA" id="ARBA00006825"/>
    </source>
</evidence>
<comment type="catalytic activity">
    <reaction evidence="8">
        <text>2-C-methyl-D-erythritol 4-phosphate + NADP(+) = 1-deoxy-D-xylulose 5-phosphate + NADPH + H(+)</text>
        <dbReference type="Rhea" id="RHEA:13717"/>
        <dbReference type="ChEBI" id="CHEBI:15378"/>
        <dbReference type="ChEBI" id="CHEBI:57783"/>
        <dbReference type="ChEBI" id="CHEBI:57792"/>
        <dbReference type="ChEBI" id="CHEBI:58262"/>
        <dbReference type="ChEBI" id="CHEBI:58349"/>
        <dbReference type="EC" id="1.1.1.267"/>
    </reaction>
    <physiologicalReaction direction="right-to-left" evidence="8">
        <dbReference type="Rhea" id="RHEA:13719"/>
    </physiologicalReaction>
</comment>
<evidence type="ECO:0000259" key="12">
    <source>
        <dbReference type="Pfam" id="PF13288"/>
    </source>
</evidence>
<feature type="binding site" evidence="9">
    <location>
        <position position="11"/>
    </location>
    <ligand>
        <name>NADPH</name>
        <dbReference type="ChEBI" id="CHEBI:57783"/>
    </ligand>
</feature>
<feature type="domain" description="1-deoxy-D-xylulose 5-phosphate reductoisomerase C-terminal" evidence="11">
    <location>
        <begin position="144"/>
        <end position="227"/>
    </location>
</feature>
<evidence type="ECO:0000256" key="1">
    <source>
        <dbReference type="ARBA" id="ARBA00005094"/>
    </source>
</evidence>
<dbReference type="GO" id="GO:0016853">
    <property type="term" value="F:isomerase activity"/>
    <property type="evidence" value="ECO:0007669"/>
    <property type="project" value="UniProtKB-KW"/>
</dbReference>
<feature type="binding site" evidence="9">
    <location>
        <position position="219"/>
    </location>
    <ligand>
        <name>1-deoxy-D-xylulose 5-phosphate</name>
        <dbReference type="ChEBI" id="CHEBI:57792"/>
    </ligand>
</feature>
<dbReference type="InterPro" id="IPR013644">
    <property type="entry name" value="DXP_reductoisomerase_C"/>
</dbReference>
<keyword evidence="3 9" id="KW-0479">Metal-binding</keyword>
<evidence type="ECO:0000259" key="11">
    <source>
        <dbReference type="Pfam" id="PF08436"/>
    </source>
</evidence>
<dbReference type="AlphaFoldDB" id="A0A1M5AP15"/>
<dbReference type="NCBIfam" id="NF009114">
    <property type="entry name" value="PRK12464.1"/>
    <property type="match status" value="1"/>
</dbReference>
<evidence type="ECO:0000313" key="14">
    <source>
        <dbReference type="Proteomes" id="UP000184476"/>
    </source>
</evidence>
<dbReference type="SUPFAM" id="SSF51735">
    <property type="entry name" value="NAD(P)-binding Rossmann-fold domains"/>
    <property type="match status" value="1"/>
</dbReference>
<feature type="binding site" evidence="9">
    <location>
        <position position="37"/>
    </location>
    <ligand>
        <name>NADPH</name>
        <dbReference type="ChEBI" id="CHEBI:57783"/>
    </ligand>
</feature>
<comment type="caution">
    <text evidence="9">Lacks conserved residue(s) required for the propagation of feature annotation.</text>
</comment>
<protein>
    <recommendedName>
        <fullName evidence="9">1-deoxy-D-xylulose 5-phosphate reductoisomerase</fullName>
        <shortName evidence="9">DXP reductoisomerase</shortName>
        <ecNumber evidence="9">1.1.1.267</ecNumber>
    </recommendedName>
    <alternativeName>
        <fullName evidence="9">1-deoxyxylulose-5-phosphate reductoisomerase</fullName>
    </alternativeName>
    <alternativeName>
        <fullName evidence="9">2-C-methyl-D-erythritol 4-phosphate synthase</fullName>
    </alternativeName>
</protein>
<evidence type="ECO:0000259" key="10">
    <source>
        <dbReference type="Pfam" id="PF02670"/>
    </source>
</evidence>
<evidence type="ECO:0000256" key="6">
    <source>
        <dbReference type="ARBA" id="ARBA00023211"/>
    </source>
</evidence>
<feature type="binding site" evidence="9">
    <location>
        <position position="122"/>
    </location>
    <ligand>
        <name>NADPH</name>
        <dbReference type="ChEBI" id="CHEBI:57783"/>
    </ligand>
</feature>
<dbReference type="InterPro" id="IPR036291">
    <property type="entry name" value="NAD(P)-bd_dom_sf"/>
</dbReference>
<name>A0A1M5AP15_9BACL</name>
<dbReference type="Gene3D" id="3.40.50.720">
    <property type="entry name" value="NAD(P)-binding Rossmann-like Domain"/>
    <property type="match status" value="1"/>
</dbReference>
<dbReference type="SUPFAM" id="SSF69055">
    <property type="entry name" value="1-deoxy-D-xylulose-5-phosphate reductoisomerase, C-terminal domain"/>
    <property type="match status" value="1"/>
</dbReference>
<reference evidence="13 14" key="1">
    <citation type="submission" date="2016-11" db="EMBL/GenBank/DDBJ databases">
        <authorList>
            <person name="Jaros S."/>
            <person name="Januszkiewicz K."/>
            <person name="Wedrychowicz H."/>
        </authorList>
    </citation>
    <scope>NUCLEOTIDE SEQUENCE [LARGE SCALE GENOMIC DNA]</scope>
    <source>
        <strain evidence="13 14">DSM 44666</strain>
    </source>
</reference>
<dbReference type="GO" id="GO:0070402">
    <property type="term" value="F:NADPH binding"/>
    <property type="evidence" value="ECO:0007669"/>
    <property type="project" value="InterPro"/>
</dbReference>
<dbReference type="Pfam" id="PF02670">
    <property type="entry name" value="DXP_reductoisom"/>
    <property type="match status" value="1"/>
</dbReference>
<feature type="binding site" evidence="9">
    <location>
        <position position="215"/>
    </location>
    <ligand>
        <name>1-deoxy-D-xylulose 5-phosphate</name>
        <dbReference type="ChEBI" id="CHEBI:57792"/>
    </ligand>
</feature>